<evidence type="ECO:0000256" key="6">
    <source>
        <dbReference type="SAM" id="Phobius"/>
    </source>
</evidence>
<keyword evidence="2" id="KW-0813">Transport</keyword>
<dbReference type="OrthoDB" id="10054429at2759"/>
<proteinExistence type="predicted"/>
<organism evidence="7 8">
    <name type="scientific">Hermanssonia centrifuga</name>
    <dbReference type="NCBI Taxonomy" id="98765"/>
    <lineage>
        <taxon>Eukaryota</taxon>
        <taxon>Fungi</taxon>
        <taxon>Dikarya</taxon>
        <taxon>Basidiomycota</taxon>
        <taxon>Agaricomycotina</taxon>
        <taxon>Agaricomycetes</taxon>
        <taxon>Polyporales</taxon>
        <taxon>Meruliaceae</taxon>
        <taxon>Hermanssonia</taxon>
    </lineage>
</organism>
<feature type="transmembrane region" description="Helical" evidence="6">
    <location>
        <begin position="6"/>
        <end position="25"/>
    </location>
</feature>
<keyword evidence="8" id="KW-1185">Reference proteome</keyword>
<evidence type="ECO:0000313" key="8">
    <source>
        <dbReference type="Proteomes" id="UP000186601"/>
    </source>
</evidence>
<dbReference type="GO" id="GO:0016020">
    <property type="term" value="C:membrane"/>
    <property type="evidence" value="ECO:0007669"/>
    <property type="project" value="UniProtKB-SubCell"/>
</dbReference>
<keyword evidence="3 6" id="KW-0812">Transmembrane</keyword>
<evidence type="ECO:0000256" key="1">
    <source>
        <dbReference type="ARBA" id="ARBA00004141"/>
    </source>
</evidence>
<keyword evidence="4 6" id="KW-1133">Transmembrane helix</keyword>
<dbReference type="GO" id="GO:0022857">
    <property type="term" value="F:transmembrane transporter activity"/>
    <property type="evidence" value="ECO:0007669"/>
    <property type="project" value="UniProtKB-ARBA"/>
</dbReference>
<dbReference type="Proteomes" id="UP000186601">
    <property type="component" value="Unassembled WGS sequence"/>
</dbReference>
<sequence length="53" mass="5826">MGDGMLGWVVNINCILWTLFVSVLFSMPNYLPVDKSNMNYASLITGGVVILSM</sequence>
<dbReference type="EMBL" id="MLYV02000678">
    <property type="protein sequence ID" value="PSR79930.1"/>
    <property type="molecule type" value="Genomic_DNA"/>
</dbReference>
<keyword evidence="5 6" id="KW-0472">Membrane</keyword>
<accession>A0A2R6NYB4</accession>
<evidence type="ECO:0000256" key="5">
    <source>
        <dbReference type="ARBA" id="ARBA00023136"/>
    </source>
</evidence>
<protein>
    <submittedName>
        <fullName evidence="7">Uncharacterized protein</fullName>
    </submittedName>
</protein>
<reference evidence="7 8" key="1">
    <citation type="submission" date="2018-02" db="EMBL/GenBank/DDBJ databases">
        <title>Genome sequence of the basidiomycete white-rot fungus Phlebia centrifuga.</title>
        <authorList>
            <person name="Granchi Z."/>
            <person name="Peng M."/>
            <person name="de Vries R.P."/>
            <person name="Hilden K."/>
            <person name="Makela M.R."/>
            <person name="Grigoriev I."/>
            <person name="Riley R."/>
        </authorList>
    </citation>
    <scope>NUCLEOTIDE SEQUENCE [LARGE SCALE GENOMIC DNA]</scope>
    <source>
        <strain evidence="7 8">FBCC195</strain>
    </source>
</reference>
<dbReference type="PANTHER" id="PTHR45649">
    <property type="entry name" value="AMINO-ACID PERMEASE BAT1"/>
    <property type="match status" value="1"/>
</dbReference>
<evidence type="ECO:0000313" key="7">
    <source>
        <dbReference type="EMBL" id="PSR79930.1"/>
    </source>
</evidence>
<name>A0A2R6NYB4_9APHY</name>
<dbReference type="PANTHER" id="PTHR45649:SF26">
    <property type="entry name" value="OS04G0435100 PROTEIN"/>
    <property type="match status" value="1"/>
</dbReference>
<gene>
    <name evidence="7" type="ORF">PHLCEN_2v6831</name>
</gene>
<evidence type="ECO:0000256" key="2">
    <source>
        <dbReference type="ARBA" id="ARBA00022448"/>
    </source>
</evidence>
<dbReference type="AlphaFoldDB" id="A0A2R6NYB4"/>
<evidence type="ECO:0000256" key="4">
    <source>
        <dbReference type="ARBA" id="ARBA00022989"/>
    </source>
</evidence>
<dbReference type="STRING" id="98765.A0A2R6NYB4"/>
<comment type="caution">
    <text evidence="7">The sequence shown here is derived from an EMBL/GenBank/DDBJ whole genome shotgun (WGS) entry which is preliminary data.</text>
</comment>
<comment type="subcellular location">
    <subcellularLocation>
        <location evidence="1">Membrane</location>
        <topology evidence="1">Multi-pass membrane protein</topology>
    </subcellularLocation>
</comment>
<evidence type="ECO:0000256" key="3">
    <source>
        <dbReference type="ARBA" id="ARBA00022692"/>
    </source>
</evidence>